<comment type="caution">
    <text evidence="2">The sequence shown here is derived from an EMBL/GenBank/DDBJ whole genome shotgun (WGS) entry which is preliminary data.</text>
</comment>
<organism evidence="2 3">
    <name type="scientific">Gordonia defluvii</name>
    <dbReference type="NCBI Taxonomy" id="283718"/>
    <lineage>
        <taxon>Bacteria</taxon>
        <taxon>Bacillati</taxon>
        <taxon>Actinomycetota</taxon>
        <taxon>Actinomycetes</taxon>
        <taxon>Mycobacteriales</taxon>
        <taxon>Gordoniaceae</taxon>
        <taxon>Gordonia</taxon>
    </lineage>
</organism>
<dbReference type="InterPro" id="IPR037401">
    <property type="entry name" value="SnoaL-like"/>
</dbReference>
<reference evidence="3" key="1">
    <citation type="journal article" date="2019" name="Int. J. Syst. Evol. Microbiol.">
        <title>The Global Catalogue of Microorganisms (GCM) 10K type strain sequencing project: providing services to taxonomists for standard genome sequencing and annotation.</title>
        <authorList>
            <consortium name="The Broad Institute Genomics Platform"/>
            <consortium name="The Broad Institute Genome Sequencing Center for Infectious Disease"/>
            <person name="Wu L."/>
            <person name="Ma J."/>
        </authorList>
    </citation>
    <scope>NUCLEOTIDE SEQUENCE [LARGE SCALE GENOMIC DNA]</scope>
    <source>
        <strain evidence="3">JCM 14234</strain>
    </source>
</reference>
<dbReference type="Proteomes" id="UP001501035">
    <property type="component" value="Unassembled WGS sequence"/>
</dbReference>
<gene>
    <name evidence="2" type="ORF">GCM10010528_09470</name>
</gene>
<dbReference type="EMBL" id="BAAAVS010000017">
    <property type="protein sequence ID" value="GAA3030089.1"/>
    <property type="molecule type" value="Genomic_DNA"/>
</dbReference>
<sequence>MPPTEVTPRFTAAELDRAFAGFQATVAEVAQTHDWDKWADQFTEDADYVEHAMGTFKGREAIRAWVNKTMHAFPGSHMTGYPSLWHVTDPSTSRVIFEVDNPMRDPGDGTLITATNITILTYAGAGLWSREEDVYNPLLFGRAAMKWCQKATELGTIDAPAQQWMDTVGKMFDRR</sequence>
<proteinExistence type="predicted"/>
<name>A0ABP6L6I1_9ACTN</name>
<dbReference type="RefSeq" id="WP_290707662.1">
    <property type="nucleotide sequence ID" value="NZ_BAAAVS010000017.1"/>
</dbReference>
<dbReference type="InterPro" id="IPR032710">
    <property type="entry name" value="NTF2-like_dom_sf"/>
</dbReference>
<dbReference type="SUPFAM" id="SSF54427">
    <property type="entry name" value="NTF2-like"/>
    <property type="match status" value="1"/>
</dbReference>
<dbReference type="Pfam" id="PF13577">
    <property type="entry name" value="SnoaL_4"/>
    <property type="match status" value="1"/>
</dbReference>
<evidence type="ECO:0000313" key="3">
    <source>
        <dbReference type="Proteomes" id="UP001501035"/>
    </source>
</evidence>
<accession>A0ABP6L6I1</accession>
<keyword evidence="3" id="KW-1185">Reference proteome</keyword>
<evidence type="ECO:0000259" key="1">
    <source>
        <dbReference type="Pfam" id="PF13577"/>
    </source>
</evidence>
<dbReference type="Gene3D" id="3.10.450.50">
    <property type="match status" value="1"/>
</dbReference>
<protein>
    <submittedName>
        <fullName evidence="2">Nuclear transport factor 2 family protein</fullName>
    </submittedName>
</protein>
<feature type="domain" description="SnoaL-like" evidence="1">
    <location>
        <begin position="20"/>
        <end position="109"/>
    </location>
</feature>
<evidence type="ECO:0000313" key="2">
    <source>
        <dbReference type="EMBL" id="GAA3030089.1"/>
    </source>
</evidence>